<dbReference type="EMBL" id="AP021874">
    <property type="protein sequence ID" value="BBO66971.1"/>
    <property type="molecule type" value="Genomic_DNA"/>
</dbReference>
<name>A0A5K7YJL7_9BACT</name>
<dbReference type="Proteomes" id="UP000427906">
    <property type="component" value="Chromosome"/>
</dbReference>
<reference evidence="1 2" key="1">
    <citation type="submission" date="2019-11" db="EMBL/GenBank/DDBJ databases">
        <title>Comparative genomics of hydrocarbon-degrading Desulfosarcina strains.</title>
        <authorList>
            <person name="Watanabe M."/>
            <person name="Kojima H."/>
            <person name="Fukui M."/>
        </authorList>
    </citation>
    <scope>NUCLEOTIDE SEQUENCE [LARGE SCALE GENOMIC DNA]</scope>
    <source>
        <strain evidence="1 2">PL12</strain>
    </source>
</reference>
<sequence>MKLSHRSIIWVIILLVATLPSTVAAKAKAEQLRRTMADIALLNSQMAHRKAEAAGIRDALAVRLDEIKTEALREVREKGLKTEADVLANPRVRFDLMLMADVQAYTGRYGQKIGYYRVACDRLSYLYQQADDDLKIINTLSDLKIDALISQVEKVLDSYLPDAQTIVLNPGTLKIDPPEKIWKALKKGK</sequence>
<accession>A0A5K7YJL7</accession>
<gene>
    <name evidence="1" type="ORF">DSCA_09010</name>
</gene>
<organism evidence="1 2">
    <name type="scientific">Desulfosarcina alkanivorans</name>
    <dbReference type="NCBI Taxonomy" id="571177"/>
    <lineage>
        <taxon>Bacteria</taxon>
        <taxon>Pseudomonadati</taxon>
        <taxon>Thermodesulfobacteriota</taxon>
        <taxon>Desulfobacteria</taxon>
        <taxon>Desulfobacterales</taxon>
        <taxon>Desulfosarcinaceae</taxon>
        <taxon>Desulfosarcina</taxon>
    </lineage>
</organism>
<proteinExistence type="predicted"/>
<keyword evidence="2" id="KW-1185">Reference proteome</keyword>
<protein>
    <submittedName>
        <fullName evidence="1">Uncharacterized protein</fullName>
    </submittedName>
</protein>
<dbReference type="RefSeq" id="WP_155315277.1">
    <property type="nucleotide sequence ID" value="NZ_AP021874.1"/>
</dbReference>
<evidence type="ECO:0000313" key="2">
    <source>
        <dbReference type="Proteomes" id="UP000427906"/>
    </source>
</evidence>
<dbReference type="AlphaFoldDB" id="A0A5K7YJL7"/>
<dbReference type="OrthoDB" id="5420637at2"/>
<dbReference type="KEGG" id="dalk:DSCA_09010"/>
<evidence type="ECO:0000313" key="1">
    <source>
        <dbReference type="EMBL" id="BBO66971.1"/>
    </source>
</evidence>